<name>A0ACB9CU04_CICIN</name>
<evidence type="ECO:0000313" key="2">
    <source>
        <dbReference type="Proteomes" id="UP001055811"/>
    </source>
</evidence>
<proteinExistence type="predicted"/>
<keyword evidence="2" id="KW-1185">Reference proteome</keyword>
<gene>
    <name evidence="1" type="ORF">L2E82_27701</name>
</gene>
<comment type="caution">
    <text evidence="1">The sequence shown here is derived from an EMBL/GenBank/DDBJ whole genome shotgun (WGS) entry which is preliminary data.</text>
</comment>
<organism evidence="1 2">
    <name type="scientific">Cichorium intybus</name>
    <name type="common">Chicory</name>
    <dbReference type="NCBI Taxonomy" id="13427"/>
    <lineage>
        <taxon>Eukaryota</taxon>
        <taxon>Viridiplantae</taxon>
        <taxon>Streptophyta</taxon>
        <taxon>Embryophyta</taxon>
        <taxon>Tracheophyta</taxon>
        <taxon>Spermatophyta</taxon>
        <taxon>Magnoliopsida</taxon>
        <taxon>eudicotyledons</taxon>
        <taxon>Gunneridae</taxon>
        <taxon>Pentapetalae</taxon>
        <taxon>asterids</taxon>
        <taxon>campanulids</taxon>
        <taxon>Asterales</taxon>
        <taxon>Asteraceae</taxon>
        <taxon>Cichorioideae</taxon>
        <taxon>Cichorieae</taxon>
        <taxon>Cichoriinae</taxon>
        <taxon>Cichorium</taxon>
    </lineage>
</organism>
<reference evidence="1 2" key="2">
    <citation type="journal article" date="2022" name="Mol. Ecol. Resour.">
        <title>The genomes of chicory, endive, great burdock and yacon provide insights into Asteraceae paleo-polyploidization history and plant inulin production.</title>
        <authorList>
            <person name="Fan W."/>
            <person name="Wang S."/>
            <person name="Wang H."/>
            <person name="Wang A."/>
            <person name="Jiang F."/>
            <person name="Liu H."/>
            <person name="Zhao H."/>
            <person name="Xu D."/>
            <person name="Zhang Y."/>
        </authorList>
    </citation>
    <scope>NUCLEOTIDE SEQUENCE [LARGE SCALE GENOMIC DNA]</scope>
    <source>
        <strain evidence="2">cv. Punajuju</strain>
        <tissue evidence="1">Leaves</tissue>
    </source>
</reference>
<reference evidence="2" key="1">
    <citation type="journal article" date="2022" name="Mol. Ecol. Resour.">
        <title>The genomes of chicory, endive, great burdock and yacon provide insights into Asteraceae palaeo-polyploidization history and plant inulin production.</title>
        <authorList>
            <person name="Fan W."/>
            <person name="Wang S."/>
            <person name="Wang H."/>
            <person name="Wang A."/>
            <person name="Jiang F."/>
            <person name="Liu H."/>
            <person name="Zhao H."/>
            <person name="Xu D."/>
            <person name="Zhang Y."/>
        </authorList>
    </citation>
    <scope>NUCLEOTIDE SEQUENCE [LARGE SCALE GENOMIC DNA]</scope>
    <source>
        <strain evidence="2">cv. Punajuju</strain>
    </source>
</reference>
<dbReference type="Proteomes" id="UP001055811">
    <property type="component" value="Linkage Group LG05"/>
</dbReference>
<accession>A0ACB9CU04</accession>
<protein>
    <submittedName>
        <fullName evidence="1">Uncharacterized protein</fullName>
    </submittedName>
</protein>
<sequence length="152" mass="18083">MMLHSPTYTMPSPPPRSNKRSSPPSLSNKPEWPSRTEEWIRISRNQYSVQQVFTPLFSSDREQFIISCLKSQLNRIDQIQQFKFEFIFVYFKGLFHHMCIFVYLLWRLNGATCYCILLVLAKKPFKVKKAVKKATPVKKPKNHCRCHCFYKM</sequence>
<dbReference type="EMBL" id="CM042013">
    <property type="protein sequence ID" value="KAI3737691.1"/>
    <property type="molecule type" value="Genomic_DNA"/>
</dbReference>
<evidence type="ECO:0000313" key="1">
    <source>
        <dbReference type="EMBL" id="KAI3737691.1"/>
    </source>
</evidence>